<dbReference type="Proteomes" id="UP000509303">
    <property type="component" value="Chromosome"/>
</dbReference>
<dbReference type="Gene3D" id="3.30.70.80">
    <property type="entry name" value="Peptidase S8 propeptide/proteinase inhibitor I9"/>
    <property type="match status" value="1"/>
</dbReference>
<proteinExistence type="inferred from homology"/>
<feature type="region of interest" description="Disordered" evidence="6">
    <location>
        <begin position="406"/>
        <end position="431"/>
    </location>
</feature>
<keyword evidence="7" id="KW-0732">Signal</keyword>
<feature type="domain" description="Inhibitor I9" evidence="9">
    <location>
        <begin position="62"/>
        <end position="113"/>
    </location>
</feature>
<dbReference type="RefSeq" id="WP_176164247.1">
    <property type="nucleotide sequence ID" value="NZ_CP054929.1"/>
</dbReference>
<dbReference type="GO" id="GO:0004252">
    <property type="term" value="F:serine-type endopeptidase activity"/>
    <property type="evidence" value="ECO:0007669"/>
    <property type="project" value="UniProtKB-UniRule"/>
</dbReference>
<evidence type="ECO:0000259" key="8">
    <source>
        <dbReference type="Pfam" id="PF00082"/>
    </source>
</evidence>
<feature type="active site" description="Charge relay system" evidence="5">
    <location>
        <position position="195"/>
    </location>
</feature>
<evidence type="ECO:0000256" key="2">
    <source>
        <dbReference type="ARBA" id="ARBA00022670"/>
    </source>
</evidence>
<dbReference type="Pfam" id="PF05922">
    <property type="entry name" value="Inhibitor_I9"/>
    <property type="match status" value="1"/>
</dbReference>
<dbReference type="InterPro" id="IPR036852">
    <property type="entry name" value="Peptidase_S8/S53_dom_sf"/>
</dbReference>
<feature type="active site" description="Charge relay system" evidence="5">
    <location>
        <position position="160"/>
    </location>
</feature>
<comment type="similarity">
    <text evidence="1 5">Belongs to the peptidase S8 family.</text>
</comment>
<feature type="domain" description="Peptidase S8/S53" evidence="8">
    <location>
        <begin position="154"/>
        <end position="396"/>
    </location>
</feature>
<keyword evidence="3 5" id="KW-0378">Hydrolase</keyword>
<evidence type="ECO:0000256" key="5">
    <source>
        <dbReference type="PROSITE-ProRule" id="PRU01240"/>
    </source>
</evidence>
<evidence type="ECO:0000259" key="9">
    <source>
        <dbReference type="Pfam" id="PF05922"/>
    </source>
</evidence>
<dbReference type="InterPro" id="IPR034193">
    <property type="entry name" value="PCSK9_ProteinaseK-like"/>
</dbReference>
<dbReference type="InterPro" id="IPR010259">
    <property type="entry name" value="S8pro/Inhibitor_I9"/>
</dbReference>
<dbReference type="FunFam" id="3.40.50.200:FF:000016">
    <property type="entry name" value="Proprotein convertase subtilisin/kexin type 9"/>
    <property type="match status" value="1"/>
</dbReference>
<keyword evidence="11" id="KW-1185">Reference proteome</keyword>
<sequence length="431" mass="44205">MTKKTLPRSAVMAAAACALVLPLIGPAPAAGADTPTRAGDTGVYVVHLLRTDATPEAVRAAAERLVADAGGQLRRTYHAALQGFSVTLTEAQVGAYLKDTRVGSVTRDRAYRVAGALDTRPHRGRVAPWGLDRLDQRDLPLDGTYTAPNAAPNVPVYVVDTGVRGSHEELRGRVTAAYDAIRDRAGGWATDCHGHGTATASLVAGARTGVAKQARIASVRALGCDGTGRLEHLVSAVDWISAHAPKPALASLGFSGEPGSVLDLQLYEMADQGIAYTAPAGNGDADGQPIDACDATPGRQTTALTVSATDQADRRMAAANTGSCVHLFAPGAGIPVASGLGDRYYTRLSGTSASAAQVAGVAATYLHEHPDTSATDLDAALARAATPDRVQDPGADTRNLLAYVGPTDAATGRGPAPADRTGAAEARTGQR</sequence>
<feature type="chain" id="PRO_5039014617" evidence="7">
    <location>
        <begin position="30"/>
        <end position="431"/>
    </location>
</feature>
<dbReference type="InterPro" id="IPR037045">
    <property type="entry name" value="S8pro/Inhibitor_I9_sf"/>
</dbReference>
<dbReference type="CDD" id="cd04077">
    <property type="entry name" value="Peptidases_S8_PCSK9_ProteinaseK_like"/>
    <property type="match status" value="1"/>
</dbReference>
<dbReference type="InterPro" id="IPR050131">
    <property type="entry name" value="Peptidase_S8_subtilisin-like"/>
</dbReference>
<dbReference type="GO" id="GO:0006508">
    <property type="term" value="P:proteolysis"/>
    <property type="evidence" value="ECO:0007669"/>
    <property type="project" value="UniProtKB-KW"/>
</dbReference>
<feature type="active site" description="Charge relay system" evidence="5">
    <location>
        <position position="352"/>
    </location>
</feature>
<dbReference type="PROSITE" id="PS00136">
    <property type="entry name" value="SUBTILASE_ASP"/>
    <property type="match status" value="1"/>
</dbReference>
<evidence type="ECO:0000256" key="4">
    <source>
        <dbReference type="ARBA" id="ARBA00022825"/>
    </source>
</evidence>
<dbReference type="PANTHER" id="PTHR43806:SF11">
    <property type="entry name" value="CEREVISIN-RELATED"/>
    <property type="match status" value="1"/>
</dbReference>
<reference evidence="10 11" key="1">
    <citation type="submission" date="2020-06" db="EMBL/GenBank/DDBJ databases">
        <title>Genome mining for natural products.</title>
        <authorList>
            <person name="Zhang B."/>
            <person name="Shi J."/>
            <person name="Ge H."/>
        </authorList>
    </citation>
    <scope>NUCLEOTIDE SEQUENCE [LARGE SCALE GENOMIC DNA]</scope>
    <source>
        <strain evidence="10 11">NA00687</strain>
    </source>
</reference>
<evidence type="ECO:0000256" key="3">
    <source>
        <dbReference type="ARBA" id="ARBA00022801"/>
    </source>
</evidence>
<evidence type="ECO:0000313" key="11">
    <source>
        <dbReference type="Proteomes" id="UP000509303"/>
    </source>
</evidence>
<dbReference type="InterPro" id="IPR000209">
    <property type="entry name" value="Peptidase_S8/S53_dom"/>
</dbReference>
<dbReference type="PROSITE" id="PS51892">
    <property type="entry name" value="SUBTILASE"/>
    <property type="match status" value="1"/>
</dbReference>
<dbReference type="InterPro" id="IPR015500">
    <property type="entry name" value="Peptidase_S8_subtilisin-rel"/>
</dbReference>
<gene>
    <name evidence="10" type="ORF">HUT08_26705</name>
</gene>
<dbReference type="AlphaFoldDB" id="A0A7H8NDM1"/>
<protein>
    <submittedName>
        <fullName evidence="10">S8 family peptidase</fullName>
    </submittedName>
</protein>
<name>A0A7H8NDM1_9ACTN</name>
<feature type="signal peptide" evidence="7">
    <location>
        <begin position="1"/>
        <end position="29"/>
    </location>
</feature>
<dbReference type="Pfam" id="PF00082">
    <property type="entry name" value="Peptidase_S8"/>
    <property type="match status" value="1"/>
</dbReference>
<evidence type="ECO:0000313" key="10">
    <source>
        <dbReference type="EMBL" id="QKW52534.1"/>
    </source>
</evidence>
<dbReference type="PRINTS" id="PR00723">
    <property type="entry name" value="SUBTILISIN"/>
</dbReference>
<evidence type="ECO:0000256" key="1">
    <source>
        <dbReference type="ARBA" id="ARBA00011073"/>
    </source>
</evidence>
<dbReference type="EMBL" id="CP054929">
    <property type="protein sequence ID" value="QKW52534.1"/>
    <property type="molecule type" value="Genomic_DNA"/>
</dbReference>
<dbReference type="Gene3D" id="3.40.50.200">
    <property type="entry name" value="Peptidase S8/S53 domain"/>
    <property type="match status" value="1"/>
</dbReference>
<dbReference type="PANTHER" id="PTHR43806">
    <property type="entry name" value="PEPTIDASE S8"/>
    <property type="match status" value="1"/>
</dbReference>
<dbReference type="SUPFAM" id="SSF52743">
    <property type="entry name" value="Subtilisin-like"/>
    <property type="match status" value="1"/>
</dbReference>
<evidence type="ECO:0000256" key="6">
    <source>
        <dbReference type="SAM" id="MobiDB-lite"/>
    </source>
</evidence>
<keyword evidence="4 5" id="KW-0720">Serine protease</keyword>
<accession>A0A7H8NDM1</accession>
<dbReference type="GO" id="GO:0005615">
    <property type="term" value="C:extracellular space"/>
    <property type="evidence" value="ECO:0007669"/>
    <property type="project" value="TreeGrafter"/>
</dbReference>
<organism evidence="10 11">
    <name type="scientific">Streptomyces buecherae</name>
    <dbReference type="NCBI Taxonomy" id="2763006"/>
    <lineage>
        <taxon>Bacteria</taxon>
        <taxon>Bacillati</taxon>
        <taxon>Actinomycetota</taxon>
        <taxon>Actinomycetes</taxon>
        <taxon>Kitasatosporales</taxon>
        <taxon>Streptomycetaceae</taxon>
        <taxon>Streptomyces</taxon>
    </lineage>
</organism>
<evidence type="ECO:0000256" key="7">
    <source>
        <dbReference type="SAM" id="SignalP"/>
    </source>
</evidence>
<keyword evidence="2 5" id="KW-0645">Protease</keyword>
<dbReference type="InterPro" id="IPR023827">
    <property type="entry name" value="Peptidase_S8_Asp-AS"/>
</dbReference>